<organism evidence="3 4">
    <name type="scientific">Streptomyces chrestomyceticus JCM 4735</name>
    <dbReference type="NCBI Taxonomy" id="1306181"/>
    <lineage>
        <taxon>Bacteria</taxon>
        <taxon>Bacillati</taxon>
        <taxon>Actinomycetota</taxon>
        <taxon>Actinomycetes</taxon>
        <taxon>Kitasatosporales</taxon>
        <taxon>Streptomycetaceae</taxon>
        <taxon>Streptomyces</taxon>
    </lineage>
</organism>
<dbReference type="AlphaFoldDB" id="A0A7U9L436"/>
<dbReference type="GeneID" id="95626351"/>
<gene>
    <name evidence="3" type="ORF">OEIGOIKO_07715</name>
</gene>
<dbReference type="Proteomes" id="UP000287830">
    <property type="component" value="Unassembled WGS sequence"/>
</dbReference>
<keyword evidence="2" id="KW-1133">Transmembrane helix</keyword>
<keyword evidence="2" id="KW-0812">Transmembrane</keyword>
<proteinExistence type="predicted"/>
<feature type="region of interest" description="Disordered" evidence="1">
    <location>
        <begin position="171"/>
        <end position="191"/>
    </location>
</feature>
<feature type="transmembrane region" description="Helical" evidence="2">
    <location>
        <begin position="77"/>
        <end position="101"/>
    </location>
</feature>
<evidence type="ECO:0000256" key="1">
    <source>
        <dbReference type="SAM" id="MobiDB-lite"/>
    </source>
</evidence>
<dbReference type="OrthoDB" id="515621at85011"/>
<keyword evidence="2" id="KW-0472">Membrane</keyword>
<name>A0A7U9L436_9ACTN</name>
<reference evidence="3 4" key="1">
    <citation type="submission" date="2018-11" db="EMBL/GenBank/DDBJ databases">
        <title>Whole genome sequence of Streptomyces chrestomyceticus NBRC 13444(T).</title>
        <authorList>
            <person name="Komaki H."/>
            <person name="Tamura T."/>
        </authorList>
    </citation>
    <scope>NUCLEOTIDE SEQUENCE [LARGE SCALE GENOMIC DNA]</scope>
    <source>
        <strain evidence="3 4">NBRC 13444</strain>
    </source>
</reference>
<sequence length="191" mass="20509">MDEKPVSADGGIPPAPTVRDLAERVVASCAPEESAYFGLTADAYFASTAVRRPGRWPYWPKRPYRRRIPTGFGVPEAAALVTPVVLAVLTGTASDLLAGWLRTTTGQRQRRWWWPGRWRRERPAPDRARLTAPPGADWDALERQIAAAALREAATPRQAAAIAAAVRAELEPPAATGPPPAVPAPAPAPAE</sequence>
<comment type="caution">
    <text evidence="3">The sequence shown here is derived from an EMBL/GenBank/DDBJ whole genome shotgun (WGS) entry which is preliminary data.</text>
</comment>
<accession>A0A7U9L436</accession>
<evidence type="ECO:0000313" key="4">
    <source>
        <dbReference type="Proteomes" id="UP000287830"/>
    </source>
</evidence>
<feature type="compositionally biased region" description="Pro residues" evidence="1">
    <location>
        <begin position="175"/>
        <end position="191"/>
    </location>
</feature>
<evidence type="ECO:0000313" key="3">
    <source>
        <dbReference type="EMBL" id="GCD39858.1"/>
    </source>
</evidence>
<dbReference type="RefSeq" id="WP_125048688.1">
    <property type="nucleotide sequence ID" value="NZ_BHZC01000001.1"/>
</dbReference>
<evidence type="ECO:0000256" key="2">
    <source>
        <dbReference type="SAM" id="Phobius"/>
    </source>
</evidence>
<dbReference type="EMBL" id="BHZC01000001">
    <property type="protein sequence ID" value="GCD39858.1"/>
    <property type="molecule type" value="Genomic_DNA"/>
</dbReference>
<protein>
    <submittedName>
        <fullName evidence="3">Uncharacterized protein</fullName>
    </submittedName>
</protein>